<dbReference type="eggNOG" id="ENOG502ZGVT">
    <property type="taxonomic scope" value="Bacteria"/>
</dbReference>
<organism evidence="3 4">
    <name type="scientific">[Clostridium] hylemonae DSM 15053</name>
    <dbReference type="NCBI Taxonomy" id="553973"/>
    <lineage>
        <taxon>Bacteria</taxon>
        <taxon>Bacillati</taxon>
        <taxon>Bacillota</taxon>
        <taxon>Clostridia</taxon>
        <taxon>Lachnospirales</taxon>
        <taxon>Lachnospiraceae</taxon>
    </lineage>
</organism>
<evidence type="ECO:0000256" key="1">
    <source>
        <dbReference type="SAM" id="MobiDB-lite"/>
    </source>
</evidence>
<keyword evidence="2" id="KW-0732">Signal</keyword>
<proteinExistence type="predicted"/>
<sequence>MNWRNMIKKKIYKLFLILMVSLSLTSGPAAQNEIRKVLETLSGKGSVQVQELDEEEPEETEKRRKYYS</sequence>
<dbReference type="STRING" id="553973.CLOHYLEM_05165"/>
<feature type="region of interest" description="Disordered" evidence="1">
    <location>
        <begin position="48"/>
        <end position="68"/>
    </location>
</feature>
<dbReference type="AlphaFoldDB" id="C0BZC5"/>
<dbReference type="Proteomes" id="UP000004893">
    <property type="component" value="Unassembled WGS sequence"/>
</dbReference>
<protein>
    <submittedName>
        <fullName evidence="3">Uncharacterized protein</fullName>
    </submittedName>
</protein>
<comment type="caution">
    <text evidence="3">The sequence shown here is derived from an EMBL/GenBank/DDBJ whole genome shotgun (WGS) entry which is preliminary data.</text>
</comment>
<evidence type="ECO:0000313" key="4">
    <source>
        <dbReference type="Proteomes" id="UP000004893"/>
    </source>
</evidence>
<keyword evidence="4" id="KW-1185">Reference proteome</keyword>
<dbReference type="EMBL" id="ABYI02000019">
    <property type="protein sequence ID" value="EEG74503.1"/>
    <property type="molecule type" value="Genomic_DNA"/>
</dbReference>
<evidence type="ECO:0000256" key="2">
    <source>
        <dbReference type="SAM" id="SignalP"/>
    </source>
</evidence>
<feature type="signal peptide" evidence="2">
    <location>
        <begin position="1"/>
        <end position="29"/>
    </location>
</feature>
<reference evidence="3" key="2">
    <citation type="submission" date="2013-06" db="EMBL/GenBank/DDBJ databases">
        <title>Draft genome sequence of Clostridium hylemonae (DSM 15053).</title>
        <authorList>
            <person name="Sudarsanam P."/>
            <person name="Ley R."/>
            <person name="Guruge J."/>
            <person name="Turnbaugh P.J."/>
            <person name="Mahowald M."/>
            <person name="Liep D."/>
            <person name="Gordon J."/>
        </authorList>
    </citation>
    <scope>NUCLEOTIDE SEQUENCE</scope>
    <source>
        <strain evidence="3">DSM 15053</strain>
    </source>
</reference>
<evidence type="ECO:0000313" key="3">
    <source>
        <dbReference type="EMBL" id="EEG74503.1"/>
    </source>
</evidence>
<dbReference type="HOGENOM" id="CLU_201122_0_0_9"/>
<feature type="chain" id="PRO_5039337941" evidence="2">
    <location>
        <begin position="30"/>
        <end position="68"/>
    </location>
</feature>
<name>C0BZC5_9FIRM</name>
<gene>
    <name evidence="3" type="ORF">CLOHYLEM_05165</name>
</gene>
<reference evidence="3" key="1">
    <citation type="submission" date="2009-02" db="EMBL/GenBank/DDBJ databases">
        <authorList>
            <person name="Fulton L."/>
            <person name="Clifton S."/>
            <person name="Fulton B."/>
            <person name="Xu J."/>
            <person name="Minx P."/>
            <person name="Pepin K.H."/>
            <person name="Johnson M."/>
            <person name="Bhonagiri V."/>
            <person name="Nash W.E."/>
            <person name="Mardis E.R."/>
            <person name="Wilson R.K."/>
        </authorList>
    </citation>
    <scope>NUCLEOTIDE SEQUENCE [LARGE SCALE GENOMIC DNA]</scope>
    <source>
        <strain evidence="3">DSM 15053</strain>
    </source>
</reference>
<accession>C0BZC5</accession>